<comment type="caution">
    <text evidence="2">The sequence shown here is derived from an EMBL/GenBank/DDBJ whole genome shotgun (WGS) entry which is preliminary data.</text>
</comment>
<keyword evidence="2" id="KW-0808">Transferase</keyword>
<evidence type="ECO:0000313" key="2">
    <source>
        <dbReference type="EMBL" id="TCT23300.1"/>
    </source>
</evidence>
<dbReference type="EMBL" id="SMAP01000006">
    <property type="protein sequence ID" value="TCT23300.1"/>
    <property type="molecule type" value="Genomic_DNA"/>
</dbReference>
<dbReference type="PANTHER" id="PTHR43155:SF2">
    <property type="entry name" value="CYCLIC DI-GMP PHOSPHODIESTERASE PA4108"/>
    <property type="match status" value="1"/>
</dbReference>
<dbReference type="Pfam" id="PF13487">
    <property type="entry name" value="HD_5"/>
    <property type="match status" value="1"/>
</dbReference>
<dbReference type="GO" id="GO:0008081">
    <property type="term" value="F:phosphoric diester hydrolase activity"/>
    <property type="evidence" value="ECO:0007669"/>
    <property type="project" value="UniProtKB-ARBA"/>
</dbReference>
<dbReference type="AlphaFoldDB" id="A0A4R3N2H7"/>
<proteinExistence type="predicted"/>
<sequence length="419" mass="45908">MSSIHEIPVARLQVGMYLHKLGGSWLRHPFLRNSFLLDDPKDLQRILESGIHSVWIDTSRGLGLDAEDDAAAALAEDEAPEGAADALTEAEREAIAQDRMPAPAPRSAGLVALHAEIERAREICLSGKQQVMQMFEDLRLGNSVRQDGVLPLIEEMNASMLRNPNALISVARLKTHDDYTYLHSVAVAALMLALARQLGLDPAQTKMAGCGGLMHDLGKAFMPLEILNKPGKLTDEEFAVMKTHPQAGARALQEAGADAGVVDIALHHHEKINGRGYPHGLRGEEISLLARMGAICDVYDAVTSVRAYKAPWDPSGAMREMARWDGHFDRRVFNAFVKTVGIYPVGALVRLASEHLAVVAEPGGDSLLKPKVRVFYSLRRQQKILVHTLDLADPACRDSIVGPENPEKWGFTNLEALWL</sequence>
<dbReference type="RefSeq" id="WP_114960441.1">
    <property type="nucleotide sequence ID" value="NZ_MSZW01000007.1"/>
</dbReference>
<dbReference type="InterPro" id="IPR006675">
    <property type="entry name" value="HDIG_dom"/>
</dbReference>
<dbReference type="InterPro" id="IPR021812">
    <property type="entry name" value="DUF3391"/>
</dbReference>
<dbReference type="SMART" id="SM00471">
    <property type="entry name" value="HDc"/>
    <property type="match status" value="1"/>
</dbReference>
<keyword evidence="3" id="KW-1185">Reference proteome</keyword>
<dbReference type="NCBIfam" id="TIGR00277">
    <property type="entry name" value="HDIG"/>
    <property type="match status" value="1"/>
</dbReference>
<dbReference type="OrthoDB" id="9802066at2"/>
<dbReference type="CDD" id="cd00077">
    <property type="entry name" value="HDc"/>
    <property type="match status" value="1"/>
</dbReference>
<dbReference type="GO" id="GO:0016740">
    <property type="term" value="F:transferase activity"/>
    <property type="evidence" value="ECO:0007669"/>
    <property type="project" value="UniProtKB-KW"/>
</dbReference>
<dbReference type="Pfam" id="PF11871">
    <property type="entry name" value="DUF3391"/>
    <property type="match status" value="1"/>
</dbReference>
<dbReference type="Gene3D" id="1.10.3210.10">
    <property type="entry name" value="Hypothetical protein af1432"/>
    <property type="match status" value="1"/>
</dbReference>
<protein>
    <submittedName>
        <fullName evidence="2">Putative nucleotidyltransferase with HDIG domain</fullName>
    </submittedName>
</protein>
<feature type="domain" description="HD-GYP" evidence="1">
    <location>
        <begin position="158"/>
        <end position="352"/>
    </location>
</feature>
<gene>
    <name evidence="2" type="ORF">EDC34_106120</name>
</gene>
<dbReference type="PROSITE" id="PS51832">
    <property type="entry name" value="HD_GYP"/>
    <property type="match status" value="1"/>
</dbReference>
<organism evidence="2 3">
    <name type="scientific">Thermomonas haemolytica</name>
    <dbReference type="NCBI Taxonomy" id="141949"/>
    <lineage>
        <taxon>Bacteria</taxon>
        <taxon>Pseudomonadati</taxon>
        <taxon>Pseudomonadota</taxon>
        <taxon>Gammaproteobacteria</taxon>
        <taxon>Lysobacterales</taxon>
        <taxon>Lysobacteraceae</taxon>
        <taxon>Thermomonas</taxon>
    </lineage>
</organism>
<dbReference type="InterPro" id="IPR003607">
    <property type="entry name" value="HD/PDEase_dom"/>
</dbReference>
<dbReference type="SUPFAM" id="SSF109604">
    <property type="entry name" value="HD-domain/PDEase-like"/>
    <property type="match status" value="1"/>
</dbReference>
<accession>A0A4R3N2H7</accession>
<reference evidence="2 3" key="1">
    <citation type="submission" date="2019-03" db="EMBL/GenBank/DDBJ databases">
        <title>Genomic Encyclopedia of Type Strains, Phase IV (KMG-IV): sequencing the most valuable type-strain genomes for metagenomic binning, comparative biology and taxonomic classification.</title>
        <authorList>
            <person name="Goeker M."/>
        </authorList>
    </citation>
    <scope>NUCLEOTIDE SEQUENCE [LARGE SCALE GENOMIC DNA]</scope>
    <source>
        <strain evidence="2 3">DSM 13605</strain>
    </source>
</reference>
<dbReference type="InterPro" id="IPR037522">
    <property type="entry name" value="HD_GYP_dom"/>
</dbReference>
<dbReference type="PANTHER" id="PTHR43155">
    <property type="entry name" value="CYCLIC DI-GMP PHOSPHODIESTERASE PA4108-RELATED"/>
    <property type="match status" value="1"/>
</dbReference>
<name>A0A4R3N2H7_9GAMM</name>
<dbReference type="Proteomes" id="UP000295414">
    <property type="component" value="Unassembled WGS sequence"/>
</dbReference>
<evidence type="ECO:0000259" key="1">
    <source>
        <dbReference type="PROSITE" id="PS51832"/>
    </source>
</evidence>
<evidence type="ECO:0000313" key="3">
    <source>
        <dbReference type="Proteomes" id="UP000295414"/>
    </source>
</evidence>